<feature type="domain" description="AB hydrolase-1" evidence="3">
    <location>
        <begin position="9"/>
        <end position="106"/>
    </location>
</feature>
<reference evidence="4 5" key="1">
    <citation type="journal article" date="2015" name="Nat. Commun.">
        <title>Outbred genome sequencing and CRISPR/Cas9 gene editing in butterflies.</title>
        <authorList>
            <person name="Li X."/>
            <person name="Fan D."/>
            <person name="Zhang W."/>
            <person name="Liu G."/>
            <person name="Zhang L."/>
            <person name="Zhao L."/>
            <person name="Fang X."/>
            <person name="Chen L."/>
            <person name="Dong Y."/>
            <person name="Chen Y."/>
            <person name="Ding Y."/>
            <person name="Zhao R."/>
            <person name="Feng M."/>
            <person name="Zhu Y."/>
            <person name="Feng Y."/>
            <person name="Jiang X."/>
            <person name="Zhu D."/>
            <person name="Xiang H."/>
            <person name="Feng X."/>
            <person name="Li S."/>
            <person name="Wang J."/>
            <person name="Zhang G."/>
            <person name="Kronforst M.R."/>
            <person name="Wang W."/>
        </authorList>
    </citation>
    <scope>NUCLEOTIDE SEQUENCE [LARGE SCALE GENOMIC DNA]</scope>
    <source>
        <strain evidence="4">Ya'a_city_454_Px</strain>
        <tissue evidence="4">Whole body</tissue>
    </source>
</reference>
<dbReference type="PANTHER" id="PTHR21661:SF35">
    <property type="entry name" value="EPOXIDE HYDROLASE"/>
    <property type="match status" value="1"/>
</dbReference>
<keyword evidence="5" id="KW-1185">Reference proteome</keyword>
<dbReference type="EMBL" id="LADI01007582">
    <property type="protein sequence ID" value="KPJ20659.1"/>
    <property type="molecule type" value="Genomic_DNA"/>
</dbReference>
<proteinExistence type="inferred from homology"/>
<dbReference type="InterPro" id="IPR000639">
    <property type="entry name" value="Epox_hydrolase-like"/>
</dbReference>
<dbReference type="GO" id="GO:0004301">
    <property type="term" value="F:epoxide hydrolase activity"/>
    <property type="evidence" value="ECO:0007669"/>
    <property type="project" value="TreeGrafter"/>
</dbReference>
<dbReference type="GO" id="GO:0097176">
    <property type="term" value="P:epoxide metabolic process"/>
    <property type="evidence" value="ECO:0007669"/>
    <property type="project" value="TreeGrafter"/>
</dbReference>
<organism evidence="4 5">
    <name type="scientific">Papilio xuthus</name>
    <name type="common">Asian swallowtail butterfly</name>
    <dbReference type="NCBI Taxonomy" id="66420"/>
    <lineage>
        <taxon>Eukaryota</taxon>
        <taxon>Metazoa</taxon>
        <taxon>Ecdysozoa</taxon>
        <taxon>Arthropoda</taxon>
        <taxon>Hexapoda</taxon>
        <taxon>Insecta</taxon>
        <taxon>Pterygota</taxon>
        <taxon>Neoptera</taxon>
        <taxon>Endopterygota</taxon>
        <taxon>Lepidoptera</taxon>
        <taxon>Glossata</taxon>
        <taxon>Ditrysia</taxon>
        <taxon>Papilionoidea</taxon>
        <taxon>Papilionidae</taxon>
        <taxon>Papilioninae</taxon>
        <taxon>Papilio</taxon>
    </lineage>
</organism>
<gene>
    <name evidence="4" type="ORF">RR46_00059</name>
</gene>
<dbReference type="Proteomes" id="UP000053268">
    <property type="component" value="Unassembled WGS sequence"/>
</dbReference>
<comment type="similarity">
    <text evidence="1">Belongs to the peptidase S33 family.</text>
</comment>
<dbReference type="InterPro" id="IPR000073">
    <property type="entry name" value="AB_hydrolase_1"/>
</dbReference>
<keyword evidence="2 4" id="KW-0378">Hydrolase</keyword>
<name>A0A0N1IKB1_PAPXU</name>
<dbReference type="SUPFAM" id="SSF53474">
    <property type="entry name" value="alpha/beta-Hydrolases"/>
    <property type="match status" value="1"/>
</dbReference>
<dbReference type="STRING" id="66420.A0A0N1IKB1"/>
<dbReference type="PRINTS" id="PR00412">
    <property type="entry name" value="EPOXHYDRLASE"/>
</dbReference>
<evidence type="ECO:0000256" key="1">
    <source>
        <dbReference type="ARBA" id="ARBA00010088"/>
    </source>
</evidence>
<dbReference type="Pfam" id="PF00561">
    <property type="entry name" value="Abhydrolase_1"/>
    <property type="match status" value="1"/>
</dbReference>
<evidence type="ECO:0000313" key="5">
    <source>
        <dbReference type="Proteomes" id="UP000053268"/>
    </source>
</evidence>
<accession>A0A0N1IKB1</accession>
<comment type="caution">
    <text evidence="4">The sequence shown here is derived from an EMBL/GenBank/DDBJ whole genome shotgun (WGS) entry which is preliminary data.</text>
</comment>
<sequence>VPAGVEIVPLLLLHGWPGSVREFYEAIPILTKQQPGYNFAFELVVPSLPGYGFSDAPVRPGVAPGQIAVIFKNLMSRLGFKKFYIQGGDWGSAVASALTVLYPEDILGHHNNFAMARVRDSRRVNLTNIINVNVWMDVC</sequence>
<dbReference type="InterPro" id="IPR029058">
    <property type="entry name" value="AB_hydrolase_fold"/>
</dbReference>
<evidence type="ECO:0000313" key="4">
    <source>
        <dbReference type="EMBL" id="KPJ20659.1"/>
    </source>
</evidence>
<dbReference type="PANTHER" id="PTHR21661">
    <property type="entry name" value="EPOXIDE HYDROLASE 1-RELATED"/>
    <property type="match status" value="1"/>
</dbReference>
<dbReference type="AlphaFoldDB" id="A0A0N1IKB1"/>
<evidence type="ECO:0000256" key="2">
    <source>
        <dbReference type="ARBA" id="ARBA00022801"/>
    </source>
</evidence>
<dbReference type="Gene3D" id="3.40.50.1820">
    <property type="entry name" value="alpha/beta hydrolase"/>
    <property type="match status" value="1"/>
</dbReference>
<feature type="non-terminal residue" evidence="4">
    <location>
        <position position="1"/>
    </location>
</feature>
<evidence type="ECO:0000259" key="3">
    <source>
        <dbReference type="Pfam" id="PF00561"/>
    </source>
</evidence>
<protein>
    <submittedName>
        <fullName evidence="4">Juvenile hormone epoxide hydrolase</fullName>
    </submittedName>
</protein>